<protein>
    <submittedName>
        <fullName evidence="1">Contact-dependent growth inhibition system immunity protein</fullName>
    </submittedName>
</protein>
<dbReference type="AlphaFoldDB" id="A0AAE3N8S9"/>
<dbReference type="Gene3D" id="3.40.1590.10">
    <property type="entry name" value="NMB0488-like"/>
    <property type="match status" value="1"/>
</dbReference>
<keyword evidence="2" id="KW-1185">Reference proteome</keyword>
<evidence type="ECO:0000313" key="2">
    <source>
        <dbReference type="Proteomes" id="UP001212602"/>
    </source>
</evidence>
<evidence type="ECO:0000313" key="1">
    <source>
        <dbReference type="EMBL" id="MDA7416441.1"/>
    </source>
</evidence>
<dbReference type="SUPFAM" id="SSF160207">
    <property type="entry name" value="NMB0488-like"/>
    <property type="match status" value="1"/>
</dbReference>
<sequence>MNAVVPSRWASAYWNRNFYLIETFSGYGMAGRDPAGKQHTLQQDATADDLGAAVLDAMGHSRFLSLDEAKDFFDYKKMQEQYAAWIEDLMKQHGYKTKRALFKDMARCNISLTVGDSQMTISPSHHDRLESWSRVKDDGIEDVVIPSDSTPEVVGQALLLGFSRCT</sequence>
<dbReference type="EMBL" id="JAQIPB010000003">
    <property type="protein sequence ID" value="MDA7416441.1"/>
    <property type="molecule type" value="Genomic_DNA"/>
</dbReference>
<dbReference type="InterPro" id="IPR037891">
    <property type="entry name" value="Cdil-like_sf"/>
</dbReference>
<name>A0AAE3N8S9_9BURK</name>
<proteinExistence type="predicted"/>
<gene>
    <name evidence="1" type="ORF">PGB34_08685</name>
</gene>
<dbReference type="CDD" id="cd13445">
    <property type="entry name" value="CDI_inhibitor_EC869_like"/>
    <property type="match status" value="1"/>
</dbReference>
<dbReference type="Pfam" id="PF07262">
    <property type="entry name" value="CdiI"/>
    <property type="match status" value="1"/>
</dbReference>
<organism evidence="1 2">
    <name type="scientific">Xenophilus arseniciresistens</name>
    <dbReference type="NCBI Taxonomy" id="1283306"/>
    <lineage>
        <taxon>Bacteria</taxon>
        <taxon>Pseudomonadati</taxon>
        <taxon>Pseudomonadota</taxon>
        <taxon>Betaproteobacteria</taxon>
        <taxon>Burkholderiales</taxon>
        <taxon>Comamonadaceae</taxon>
        <taxon>Xenophilus</taxon>
    </lineage>
</organism>
<reference evidence="1" key="1">
    <citation type="submission" date="2023-01" db="EMBL/GenBank/DDBJ databases">
        <title>Xenophilus mangrovi sp. nov., isolated from soil of Mangrove nature reserve.</title>
        <authorList>
            <person name="Xu S."/>
            <person name="Liu Z."/>
            <person name="Xu Y."/>
        </authorList>
    </citation>
    <scope>NUCLEOTIDE SEQUENCE</scope>
    <source>
        <strain evidence="1">YW8</strain>
    </source>
</reference>
<dbReference type="InterPro" id="IPR009888">
    <property type="entry name" value="CdiI_Proteobact"/>
</dbReference>
<dbReference type="Proteomes" id="UP001212602">
    <property type="component" value="Unassembled WGS sequence"/>
</dbReference>
<dbReference type="RefSeq" id="WP_271427694.1">
    <property type="nucleotide sequence ID" value="NZ_JAQIPB010000003.1"/>
</dbReference>
<accession>A0AAE3N8S9</accession>
<comment type="caution">
    <text evidence="1">The sequence shown here is derived from an EMBL/GenBank/DDBJ whole genome shotgun (WGS) entry which is preliminary data.</text>
</comment>